<dbReference type="InterPro" id="IPR038662">
    <property type="entry name" value="ATP_synth_F0_csu_sf"/>
</dbReference>
<feature type="domain" description="V-ATPase proteolipid subunit C-like" evidence="15">
    <location>
        <begin position="8"/>
        <end position="71"/>
    </location>
</feature>
<dbReference type="GO" id="GO:0008289">
    <property type="term" value="F:lipid binding"/>
    <property type="evidence" value="ECO:0007669"/>
    <property type="project" value="UniProtKB-KW"/>
</dbReference>
<dbReference type="GO" id="GO:0005886">
    <property type="term" value="C:plasma membrane"/>
    <property type="evidence" value="ECO:0007669"/>
    <property type="project" value="UniProtKB-SubCell"/>
</dbReference>
<dbReference type="EMBL" id="DF820484">
    <property type="protein sequence ID" value="GAK30030.1"/>
    <property type="molecule type" value="Genomic_DNA"/>
</dbReference>
<accession>A0A069CQR1</accession>
<name>A0A069CQR1_WEIOS</name>
<keyword evidence="7 14" id="KW-0375">Hydrogen ion transport</keyword>
<dbReference type="InterPro" id="IPR000454">
    <property type="entry name" value="ATP_synth_F0_csu"/>
</dbReference>
<comment type="similarity">
    <text evidence="2 14">Belongs to the ATPase C chain family.</text>
</comment>
<comment type="function">
    <text evidence="13 14">F(1)F(0) ATP synthase produces ATP from ADP in the presence of a proton or sodium gradient. F-type ATPases consist of two structural domains, F(1) containing the extramembraneous catalytic core and F(0) containing the membrane proton channel, linked together by a central stalk and a peripheral stalk. During catalysis, ATP synthesis in the catalytic domain of F(1) is coupled via a rotary mechanism of the central stalk subunits to proton translocation.</text>
</comment>
<protein>
    <recommendedName>
        <fullName evidence="14">ATP synthase subunit c</fullName>
    </recommendedName>
    <alternativeName>
        <fullName evidence="14">ATP synthase F(0) sector subunit c</fullName>
    </alternativeName>
    <alternativeName>
        <fullName evidence="14">F-type ATPase subunit c</fullName>
        <shortName evidence="14">F-ATPase subunit c</shortName>
    </alternativeName>
    <alternativeName>
        <fullName evidence="14">Lipid-binding protein</fullName>
    </alternativeName>
</protein>
<evidence type="ECO:0000256" key="10">
    <source>
        <dbReference type="ARBA" id="ARBA00023121"/>
    </source>
</evidence>
<evidence type="ECO:0000256" key="6">
    <source>
        <dbReference type="ARBA" id="ARBA00022692"/>
    </source>
</evidence>
<evidence type="ECO:0000313" key="17">
    <source>
        <dbReference type="Proteomes" id="UP000030643"/>
    </source>
</evidence>
<gene>
    <name evidence="14 16" type="primary">atpE</name>
    <name evidence="16" type="ORF">WOSG25_011200</name>
</gene>
<dbReference type="AlphaFoldDB" id="A0A069CQR1"/>
<dbReference type="CDD" id="cd18185">
    <property type="entry name" value="ATP-synt_Fo_c_ATPE"/>
    <property type="match status" value="1"/>
</dbReference>
<evidence type="ECO:0000256" key="14">
    <source>
        <dbReference type="HAMAP-Rule" id="MF_01396"/>
    </source>
</evidence>
<dbReference type="eggNOG" id="COG0636">
    <property type="taxonomic scope" value="Bacteria"/>
</dbReference>
<dbReference type="GO" id="GO:0045259">
    <property type="term" value="C:proton-transporting ATP synthase complex"/>
    <property type="evidence" value="ECO:0007669"/>
    <property type="project" value="UniProtKB-KW"/>
</dbReference>
<reference evidence="17" key="1">
    <citation type="journal article" date="2014" name="Genome Announc.">
        <title>Draft genome sequence of Weissella oryzae SG25T, isolated from fermented rice grains.</title>
        <authorList>
            <person name="Tanizawa Y."/>
            <person name="Fujisawa T."/>
            <person name="Mochizuki T."/>
            <person name="Kaminuma E."/>
            <person name="Suzuki Y."/>
            <person name="Nakamura Y."/>
            <person name="Tohno M."/>
        </authorList>
    </citation>
    <scope>NUCLEOTIDE SEQUENCE [LARGE SCALE GENOMIC DNA]</scope>
    <source>
        <strain evidence="17">DSM 25784 / JCM 18191 / LMG 30913 / SG25</strain>
    </source>
</reference>
<evidence type="ECO:0000256" key="8">
    <source>
        <dbReference type="ARBA" id="ARBA00022989"/>
    </source>
</evidence>
<keyword evidence="12 14" id="KW-0066">ATP synthesis</keyword>
<dbReference type="InterPro" id="IPR035921">
    <property type="entry name" value="F/V-ATP_Csub_sf"/>
</dbReference>
<dbReference type="FunFam" id="1.20.20.10:FF:000002">
    <property type="entry name" value="ATP synthase subunit c"/>
    <property type="match status" value="1"/>
</dbReference>
<dbReference type="RefSeq" id="WP_027698173.1">
    <property type="nucleotide sequence ID" value="NZ_DF820484.1"/>
</dbReference>
<dbReference type="InterPro" id="IPR002379">
    <property type="entry name" value="ATPase_proteolipid_c-like_dom"/>
</dbReference>
<dbReference type="HAMAP" id="MF_01396">
    <property type="entry name" value="ATP_synth_c_bact"/>
    <property type="match status" value="1"/>
</dbReference>
<keyword evidence="4 14" id="KW-1003">Cell membrane</keyword>
<dbReference type="NCBIfam" id="TIGR01260">
    <property type="entry name" value="ATP_synt_c"/>
    <property type="match status" value="1"/>
</dbReference>
<dbReference type="PROSITE" id="PS00605">
    <property type="entry name" value="ATPASE_C"/>
    <property type="match status" value="1"/>
</dbReference>
<dbReference type="STRING" id="1329250.WOSG25_011200"/>
<dbReference type="PANTHER" id="PTHR10031">
    <property type="entry name" value="ATP SYNTHASE LIPID-BINDING PROTEIN, MITOCHONDRIAL"/>
    <property type="match status" value="1"/>
</dbReference>
<feature type="transmembrane region" description="Helical" evidence="14">
    <location>
        <begin position="50"/>
        <end position="72"/>
    </location>
</feature>
<keyword evidence="11 14" id="KW-0472">Membrane</keyword>
<keyword evidence="10 14" id="KW-0446">Lipid-binding</keyword>
<dbReference type="PRINTS" id="PR00124">
    <property type="entry name" value="ATPASEC"/>
</dbReference>
<evidence type="ECO:0000256" key="11">
    <source>
        <dbReference type="ARBA" id="ARBA00023136"/>
    </source>
</evidence>
<evidence type="ECO:0000256" key="13">
    <source>
        <dbReference type="ARBA" id="ARBA00025198"/>
    </source>
</evidence>
<feature type="transmembrane region" description="Helical" evidence="14">
    <location>
        <begin position="6"/>
        <end position="29"/>
    </location>
</feature>
<evidence type="ECO:0000256" key="12">
    <source>
        <dbReference type="ARBA" id="ARBA00023310"/>
    </source>
</evidence>
<keyword evidence="6 14" id="KW-0812">Transmembrane</keyword>
<dbReference type="InterPro" id="IPR005953">
    <property type="entry name" value="ATP_synth_csu_bac/chlpt"/>
</dbReference>
<keyword evidence="3 14" id="KW-0813">Transport</keyword>
<organism evidence="16 17">
    <name type="scientific">Weissella oryzae (strain DSM 25784 / JCM 18191 / LMG 30913 / SG25)</name>
    <dbReference type="NCBI Taxonomy" id="1329250"/>
    <lineage>
        <taxon>Bacteria</taxon>
        <taxon>Bacillati</taxon>
        <taxon>Bacillota</taxon>
        <taxon>Bacilli</taxon>
        <taxon>Lactobacillales</taxon>
        <taxon>Lactobacillaceae</taxon>
        <taxon>Weissella</taxon>
    </lineage>
</organism>
<dbReference type="NCBIfam" id="NF005363">
    <property type="entry name" value="PRK06876.1"/>
    <property type="match status" value="1"/>
</dbReference>
<feature type="site" description="Reversibly protonated during proton transport" evidence="14">
    <location>
        <position position="58"/>
    </location>
</feature>
<dbReference type="GO" id="GO:0033177">
    <property type="term" value="C:proton-transporting two-sector ATPase complex, proton-transporting domain"/>
    <property type="evidence" value="ECO:0007669"/>
    <property type="project" value="InterPro"/>
</dbReference>
<comment type="function">
    <text evidence="14">Key component of the F(0) channel; it plays a direct role in translocation across the membrane. A homomeric c-ring of between 10-14 subunits forms the central stalk rotor element with the F(1) delta and epsilon subunits.</text>
</comment>
<sequence length="74" mass="7342">MSIDVATIGVGMAAAGAAIGAGIGNGLVISSMISGMARQPELEGKLRSNMFIGVGLVEAVPIIAIAIAFMLLGR</sequence>
<keyword evidence="8 14" id="KW-1133">Transmembrane helix</keyword>
<evidence type="ECO:0000313" key="16">
    <source>
        <dbReference type="EMBL" id="GAK30030.1"/>
    </source>
</evidence>
<evidence type="ECO:0000256" key="2">
    <source>
        <dbReference type="ARBA" id="ARBA00006704"/>
    </source>
</evidence>
<dbReference type="Gene3D" id="1.20.20.10">
    <property type="entry name" value="F1F0 ATP synthase subunit C"/>
    <property type="match status" value="1"/>
</dbReference>
<evidence type="ECO:0000256" key="1">
    <source>
        <dbReference type="ARBA" id="ARBA00004651"/>
    </source>
</evidence>
<keyword evidence="5 14" id="KW-0138">CF(0)</keyword>
<dbReference type="GO" id="GO:0046933">
    <property type="term" value="F:proton-transporting ATP synthase activity, rotational mechanism"/>
    <property type="evidence" value="ECO:0007669"/>
    <property type="project" value="UniProtKB-UniRule"/>
</dbReference>
<comment type="subcellular location">
    <subcellularLocation>
        <location evidence="1 14">Cell membrane</location>
        <topology evidence="1 14">Multi-pass membrane protein</topology>
    </subcellularLocation>
</comment>
<evidence type="ECO:0000256" key="5">
    <source>
        <dbReference type="ARBA" id="ARBA00022547"/>
    </source>
</evidence>
<evidence type="ECO:0000259" key="15">
    <source>
        <dbReference type="Pfam" id="PF00137"/>
    </source>
</evidence>
<keyword evidence="17" id="KW-1185">Reference proteome</keyword>
<dbReference type="InterPro" id="IPR020537">
    <property type="entry name" value="ATP_synth_F0_csu_DDCD_BS"/>
</dbReference>
<dbReference type="SUPFAM" id="SSF81333">
    <property type="entry name" value="F1F0 ATP synthase subunit C"/>
    <property type="match status" value="1"/>
</dbReference>
<dbReference type="Pfam" id="PF00137">
    <property type="entry name" value="ATP-synt_C"/>
    <property type="match status" value="1"/>
</dbReference>
<dbReference type="Proteomes" id="UP000030643">
    <property type="component" value="Unassembled WGS sequence"/>
</dbReference>
<keyword evidence="9 14" id="KW-0406">Ion transport</keyword>
<proteinExistence type="inferred from homology"/>
<evidence type="ECO:0000256" key="4">
    <source>
        <dbReference type="ARBA" id="ARBA00022475"/>
    </source>
</evidence>
<evidence type="ECO:0000256" key="3">
    <source>
        <dbReference type="ARBA" id="ARBA00022448"/>
    </source>
</evidence>
<dbReference type="PANTHER" id="PTHR10031:SF0">
    <property type="entry name" value="ATPASE PROTEIN 9"/>
    <property type="match status" value="1"/>
</dbReference>
<evidence type="ECO:0000256" key="9">
    <source>
        <dbReference type="ARBA" id="ARBA00023065"/>
    </source>
</evidence>
<evidence type="ECO:0000256" key="7">
    <source>
        <dbReference type="ARBA" id="ARBA00022781"/>
    </source>
</evidence>